<dbReference type="GO" id="GO:0009279">
    <property type="term" value="C:cell outer membrane"/>
    <property type="evidence" value="ECO:0007669"/>
    <property type="project" value="UniProtKB-SubCell"/>
</dbReference>
<dbReference type="InterPro" id="IPR008874">
    <property type="entry name" value="TraT_complement-R"/>
</dbReference>
<organism evidence="11">
    <name type="scientific">Klebsiella pneumoniae</name>
    <dbReference type="NCBI Taxonomy" id="573"/>
    <lineage>
        <taxon>Bacteria</taxon>
        <taxon>Pseudomonadati</taxon>
        <taxon>Pseudomonadota</taxon>
        <taxon>Gammaproteobacteria</taxon>
        <taxon>Enterobacterales</taxon>
        <taxon>Enterobacteriaceae</taxon>
        <taxon>Klebsiella/Raoultella group</taxon>
        <taxon>Klebsiella</taxon>
        <taxon>Klebsiella pneumoniae complex</taxon>
    </lineage>
</organism>
<evidence type="ECO:0000313" key="13">
    <source>
        <dbReference type="EMBL" id="AHG56086.1"/>
    </source>
</evidence>
<dbReference type="Pfam" id="PF05818">
    <property type="entry name" value="TraT"/>
    <property type="match status" value="1"/>
</dbReference>
<keyword evidence="11" id="KW-0614">Plasmid</keyword>
<evidence type="ECO:0000256" key="7">
    <source>
        <dbReference type="ARBA" id="ARBA00023136"/>
    </source>
</evidence>
<keyword evidence="5" id="KW-0732">Signal</keyword>
<reference evidence="12" key="2">
    <citation type="journal article" date="2014" name="J. Antimicrob. Chemother.">
        <title>Single origin of three plasmids bearing blaCTX-M-15 from different Klebsiella pneumoniae clones.</title>
        <authorList>
            <person name="Shin J."/>
            <person name="Soo Ko K."/>
        </authorList>
    </citation>
    <scope>NUCLEOTIDE SEQUENCE</scope>
    <source>
        <strain evidence="13">ST15</strain>
        <strain evidence="12">ST23</strain>
        <plasmid evidence="12">pKP007</plasmid>
        <plasmid evidence="13">pKP02022</plasmid>
    </source>
</reference>
<evidence type="ECO:0000256" key="1">
    <source>
        <dbReference type="ARBA" id="ARBA00002068"/>
    </source>
</evidence>
<dbReference type="EMBL" id="KF719971">
    <property type="protein sequence ID" value="AHG55871.1"/>
    <property type="molecule type" value="Genomic_DNA"/>
</dbReference>
<dbReference type="PIRSF" id="PIRSF002859">
    <property type="entry name" value="Lipo_traT"/>
    <property type="match status" value="1"/>
</dbReference>
<keyword evidence="10" id="KW-0998">Cell outer membrane</keyword>
<comment type="subcellular location">
    <subcellularLocation>
        <location evidence="2">Cell outer membrane</location>
        <topology evidence="2">Lipid-anchor</topology>
    </subcellularLocation>
</comment>
<name>G7RVC6_KLEPN</name>
<sequence>MECVCLIMIMAQGICMQLNKLMTVMVVSSALVLSGCSAMGTAIKKRNLEVKTQMSETIWLEPSNNKTVYLQIKNTSDKDMSGLQAKIASAVTSKGYQVVSNPDTAGYWIQANVLKADKMDLRESQGWLSRGYEGAVTGAALGAGITAYNSSSAGATLGVGLAAGLVGMAADAMVEDVNYTMITDVQIAERTKTQVQTDNVAVLRQGTSGAKVQTSTETGNQNKYQTRVVSNANKVNLKFPEAQPVLEDQLAKSIANIL</sequence>
<dbReference type="EMBL" id="CP002474">
    <property type="protein sequence ID" value="AET17231.1"/>
    <property type="molecule type" value="Genomic_DNA"/>
</dbReference>
<comment type="similarity">
    <text evidence="3 10">Belongs to the TraT lipoprotein family.</text>
</comment>
<evidence type="ECO:0000256" key="4">
    <source>
        <dbReference type="ARBA" id="ARBA00015578"/>
    </source>
</evidence>
<dbReference type="NCBIfam" id="NF010291">
    <property type="entry name" value="PRK13731.1"/>
    <property type="match status" value="1"/>
</dbReference>
<dbReference type="AlphaFoldDB" id="G7RVC6"/>
<keyword evidence="6 10" id="KW-0184">Conjugation</keyword>
<keyword evidence="8" id="KW-0564">Palmitate</keyword>
<evidence type="ECO:0000256" key="2">
    <source>
        <dbReference type="ARBA" id="ARBA00004459"/>
    </source>
</evidence>
<accession>G7RVC6</accession>
<reference evidence="11" key="1">
    <citation type="journal article" date="2012" name="J. Antimicrob. Chemother.">
        <title>Transfer of an Escherichia coli ST131 multiresistance cassette has created a Klebsiella pneumoniae-specific plasmid associated with a major nosocomial outbreak.</title>
        <authorList>
            <person name="Sandegren L."/>
            <person name="Linkevicius M."/>
            <person name="Lytsy B."/>
            <person name="Melhus A."/>
            <person name="Andersson D.I."/>
        </authorList>
    </citation>
    <scope>NUCLEOTIDE SEQUENCE</scope>
    <source>
        <strain evidence="11">U-0608239</strain>
        <plasmid evidence="11">pUUH239.2</plasmid>
    </source>
</reference>
<evidence type="ECO:0000256" key="5">
    <source>
        <dbReference type="ARBA" id="ARBA00022729"/>
    </source>
</evidence>
<evidence type="ECO:0000256" key="8">
    <source>
        <dbReference type="ARBA" id="ARBA00023139"/>
    </source>
</evidence>
<evidence type="ECO:0000313" key="11">
    <source>
        <dbReference type="EMBL" id="AET17231.1"/>
    </source>
</evidence>
<keyword evidence="9" id="KW-0449">Lipoprotein</keyword>
<evidence type="ECO:0000256" key="6">
    <source>
        <dbReference type="ARBA" id="ARBA00022971"/>
    </source>
</evidence>
<geneLocation type="plasmid" evidence="13">
    <name>pKP02022</name>
</geneLocation>
<evidence type="ECO:0000256" key="3">
    <source>
        <dbReference type="ARBA" id="ARBA00009900"/>
    </source>
</evidence>
<proteinExistence type="inferred from homology"/>
<evidence type="ECO:0000256" key="10">
    <source>
        <dbReference type="PIRNR" id="PIRNR002859"/>
    </source>
</evidence>
<evidence type="ECO:0000256" key="9">
    <source>
        <dbReference type="ARBA" id="ARBA00023288"/>
    </source>
</evidence>
<dbReference type="EMBL" id="KF719972">
    <property type="protein sequence ID" value="AHG56086.1"/>
    <property type="molecule type" value="Genomic_DNA"/>
</dbReference>
<protein>
    <recommendedName>
        <fullName evidence="4 10">TraT complement resistance protein</fullName>
    </recommendedName>
</protein>
<gene>
    <name evidence="11" type="primary">traT</name>
    <name evidence="11" type="ORF">PUUH_pUUH2392p0161</name>
</gene>
<geneLocation type="plasmid" evidence="12">
    <name>pKP007</name>
</geneLocation>
<comment type="function">
    <text evidence="1 10">Responsible for preventing unproductive conjugation between bacteria carrying like plasmids.</text>
</comment>
<evidence type="ECO:0000313" key="12">
    <source>
        <dbReference type="EMBL" id="AHG55871.1"/>
    </source>
</evidence>
<geneLocation type="plasmid" evidence="11">
    <name>pUUH239.2</name>
</geneLocation>
<keyword evidence="7 10" id="KW-0472">Membrane</keyword>